<feature type="transmembrane region" description="Helical" evidence="1">
    <location>
        <begin position="12"/>
        <end position="30"/>
    </location>
</feature>
<keyword evidence="1" id="KW-1133">Transmembrane helix</keyword>
<accession>A0A7H0VED8</accession>
<gene>
    <name evidence="2" type="ORF">H4K34_17210</name>
</gene>
<protein>
    <submittedName>
        <fullName evidence="2">Uncharacterized protein</fullName>
    </submittedName>
</protein>
<feature type="transmembrane region" description="Helical" evidence="1">
    <location>
        <begin position="67"/>
        <end position="86"/>
    </location>
</feature>
<evidence type="ECO:0000256" key="1">
    <source>
        <dbReference type="SAM" id="Phobius"/>
    </source>
</evidence>
<sequence>MTLLFHHRYKKVSRILFYFCFLYGFVYLIFLEGNETLEEWFTFKVPAFISKDFFSKLELGWHWVDTMFIDEALSVFLVLSGIFAGFSKEKHEDELIDKMRNDSLRWSLFINYGILLLTLLGVYGAIYLSFMFAQLFLILLLFNLIFDIKLYRHYKSGRNEE</sequence>
<dbReference type="EMBL" id="CP060139">
    <property type="protein sequence ID" value="QNR24086.1"/>
    <property type="molecule type" value="Genomic_DNA"/>
</dbReference>
<dbReference type="AlphaFoldDB" id="A0A7H0VED8"/>
<keyword evidence="1" id="KW-0472">Membrane</keyword>
<dbReference type="Proteomes" id="UP000516305">
    <property type="component" value="Chromosome"/>
</dbReference>
<evidence type="ECO:0000313" key="2">
    <source>
        <dbReference type="EMBL" id="QNR24086.1"/>
    </source>
</evidence>
<reference evidence="2 3" key="1">
    <citation type="submission" date="2020-08" db="EMBL/GenBank/DDBJ databases">
        <title>Croceimicrobium hydrocarbonivorans gen. nov., sp. nov., a novel marine bacterium isolated from a bacterial consortium that degrades polyethylene terephthalate.</title>
        <authorList>
            <person name="Liu R."/>
        </authorList>
    </citation>
    <scope>NUCLEOTIDE SEQUENCE [LARGE SCALE GENOMIC DNA]</scope>
    <source>
        <strain evidence="2 3">A20-9</strain>
    </source>
</reference>
<name>A0A7H0VED8_9FLAO</name>
<proteinExistence type="predicted"/>
<evidence type="ECO:0000313" key="3">
    <source>
        <dbReference type="Proteomes" id="UP000516305"/>
    </source>
</evidence>
<feature type="transmembrane region" description="Helical" evidence="1">
    <location>
        <begin position="106"/>
        <end position="126"/>
    </location>
</feature>
<keyword evidence="1" id="KW-0812">Transmembrane</keyword>
<dbReference type="KEGG" id="chyd:H4K34_17210"/>
<feature type="transmembrane region" description="Helical" evidence="1">
    <location>
        <begin position="132"/>
        <end position="151"/>
    </location>
</feature>
<organism evidence="2 3">
    <name type="scientific">Croceimicrobium hydrocarbonivorans</name>
    <dbReference type="NCBI Taxonomy" id="2761580"/>
    <lineage>
        <taxon>Bacteria</taxon>
        <taxon>Pseudomonadati</taxon>
        <taxon>Bacteroidota</taxon>
        <taxon>Flavobacteriia</taxon>
        <taxon>Flavobacteriales</taxon>
        <taxon>Owenweeksiaceae</taxon>
        <taxon>Croceimicrobium</taxon>
    </lineage>
</organism>
<dbReference type="RefSeq" id="WP_210758620.1">
    <property type="nucleotide sequence ID" value="NZ_CP060139.1"/>
</dbReference>
<keyword evidence="3" id="KW-1185">Reference proteome</keyword>